<sequence length="370" mass="41966">MTATAPATIPALPYDIHAEILEWVYCISQAHEVDYATFAACALVCRTWTQPAQRLLFRRVPKTTGTPRRFSVYDARLIETVRWKPWLGSYVRSFAIDDLYEDSATLLALFPNLVNLTIMTPITGARLPWSNCAMERLRALQLPIKCLDMRRTTSASFIGALLALWPGVRHVGIPKLLRAPPSQLARLFEHDEIIRVTSWVPRKEPHKMFGGEQLPDVPDLVEIELQWKEHLFVETARDLEPQNFKAVGCRSFAHIFNAMDGAQKHLSSLEEVVCTELPNVPISLPRRIRHVGYHAPTDPCSESRYESDVSLKYLVDALRELPDLRLVTATTNSSRDVLSVLENACRSVGAQFAVYPDDESVPRTRHVDWI</sequence>
<organism evidence="1 2">
    <name type="scientific">Auriscalpium vulgare</name>
    <dbReference type="NCBI Taxonomy" id="40419"/>
    <lineage>
        <taxon>Eukaryota</taxon>
        <taxon>Fungi</taxon>
        <taxon>Dikarya</taxon>
        <taxon>Basidiomycota</taxon>
        <taxon>Agaricomycotina</taxon>
        <taxon>Agaricomycetes</taxon>
        <taxon>Russulales</taxon>
        <taxon>Auriscalpiaceae</taxon>
        <taxon>Auriscalpium</taxon>
    </lineage>
</organism>
<comment type="caution">
    <text evidence="1">The sequence shown here is derived from an EMBL/GenBank/DDBJ whole genome shotgun (WGS) entry which is preliminary data.</text>
</comment>
<dbReference type="EMBL" id="MU276321">
    <property type="protein sequence ID" value="KAI0039314.1"/>
    <property type="molecule type" value="Genomic_DNA"/>
</dbReference>
<dbReference type="Proteomes" id="UP000814033">
    <property type="component" value="Unassembled WGS sequence"/>
</dbReference>
<name>A0ACB8R5I7_9AGAM</name>
<reference evidence="1" key="1">
    <citation type="submission" date="2021-02" db="EMBL/GenBank/DDBJ databases">
        <authorList>
            <consortium name="DOE Joint Genome Institute"/>
            <person name="Ahrendt S."/>
            <person name="Looney B.P."/>
            <person name="Miyauchi S."/>
            <person name="Morin E."/>
            <person name="Drula E."/>
            <person name="Courty P.E."/>
            <person name="Chicoki N."/>
            <person name="Fauchery L."/>
            <person name="Kohler A."/>
            <person name="Kuo A."/>
            <person name="Labutti K."/>
            <person name="Pangilinan J."/>
            <person name="Lipzen A."/>
            <person name="Riley R."/>
            <person name="Andreopoulos W."/>
            <person name="He G."/>
            <person name="Johnson J."/>
            <person name="Barry K.W."/>
            <person name="Grigoriev I.V."/>
            <person name="Nagy L."/>
            <person name="Hibbett D."/>
            <person name="Henrissat B."/>
            <person name="Matheny P.B."/>
            <person name="Labbe J."/>
            <person name="Martin F."/>
        </authorList>
    </citation>
    <scope>NUCLEOTIDE SEQUENCE</scope>
    <source>
        <strain evidence="1">FP105234-sp</strain>
    </source>
</reference>
<protein>
    <submittedName>
        <fullName evidence="1">Uncharacterized protein</fullName>
    </submittedName>
</protein>
<proteinExistence type="predicted"/>
<evidence type="ECO:0000313" key="2">
    <source>
        <dbReference type="Proteomes" id="UP000814033"/>
    </source>
</evidence>
<reference evidence="1" key="2">
    <citation type="journal article" date="2022" name="New Phytol.">
        <title>Evolutionary transition to the ectomycorrhizal habit in the genomes of a hyperdiverse lineage of mushroom-forming fungi.</title>
        <authorList>
            <person name="Looney B."/>
            <person name="Miyauchi S."/>
            <person name="Morin E."/>
            <person name="Drula E."/>
            <person name="Courty P.E."/>
            <person name="Kohler A."/>
            <person name="Kuo A."/>
            <person name="LaButti K."/>
            <person name="Pangilinan J."/>
            <person name="Lipzen A."/>
            <person name="Riley R."/>
            <person name="Andreopoulos W."/>
            <person name="He G."/>
            <person name="Johnson J."/>
            <person name="Nolan M."/>
            <person name="Tritt A."/>
            <person name="Barry K.W."/>
            <person name="Grigoriev I.V."/>
            <person name="Nagy L.G."/>
            <person name="Hibbett D."/>
            <person name="Henrissat B."/>
            <person name="Matheny P.B."/>
            <person name="Labbe J."/>
            <person name="Martin F.M."/>
        </authorList>
    </citation>
    <scope>NUCLEOTIDE SEQUENCE</scope>
    <source>
        <strain evidence="1">FP105234-sp</strain>
    </source>
</reference>
<evidence type="ECO:0000313" key="1">
    <source>
        <dbReference type="EMBL" id="KAI0039314.1"/>
    </source>
</evidence>
<accession>A0ACB8R5I7</accession>
<gene>
    <name evidence="1" type="ORF">FA95DRAFT_1035801</name>
</gene>
<keyword evidence="2" id="KW-1185">Reference proteome</keyword>